<reference evidence="2" key="1">
    <citation type="journal article" date="2020" name="Phytopathology">
        <title>Genome Sequence Resources of Colletotrichum truncatum, C. plurivorum, C. musicola, and C. sojae: Four Species Pathogenic to Soybean (Glycine max).</title>
        <authorList>
            <person name="Rogerio F."/>
            <person name="Boufleur T.R."/>
            <person name="Ciampi-Guillardi M."/>
            <person name="Sukno S.A."/>
            <person name="Thon M.R."/>
            <person name="Massola Junior N.S."/>
            <person name="Baroncelli R."/>
        </authorList>
    </citation>
    <scope>NUCLEOTIDE SEQUENCE</scope>
    <source>
        <strain evidence="2">LFN0074</strain>
    </source>
</reference>
<dbReference type="OrthoDB" id="3061561at2759"/>
<keyword evidence="3" id="KW-1185">Reference proteome</keyword>
<dbReference type="Proteomes" id="UP000639643">
    <property type="component" value="Unassembled WGS sequence"/>
</dbReference>
<dbReference type="PANTHER" id="PTHR35043:SF7">
    <property type="entry name" value="TRANSCRIPTION FACTOR DOMAIN-CONTAINING PROTEIN"/>
    <property type="match status" value="1"/>
</dbReference>
<gene>
    <name evidence="2" type="ORF">CMUS01_06818</name>
</gene>
<evidence type="ECO:0000313" key="3">
    <source>
        <dbReference type="Proteomes" id="UP000639643"/>
    </source>
</evidence>
<proteinExistence type="predicted"/>
<dbReference type="PANTHER" id="PTHR35043">
    <property type="entry name" value="TRANSCRIPTION FACTOR DOMAIN-CONTAINING PROTEIN"/>
    <property type="match status" value="1"/>
</dbReference>
<organism evidence="2 3">
    <name type="scientific">Colletotrichum musicola</name>
    <dbReference type="NCBI Taxonomy" id="2175873"/>
    <lineage>
        <taxon>Eukaryota</taxon>
        <taxon>Fungi</taxon>
        <taxon>Dikarya</taxon>
        <taxon>Ascomycota</taxon>
        <taxon>Pezizomycotina</taxon>
        <taxon>Sordariomycetes</taxon>
        <taxon>Hypocreomycetidae</taxon>
        <taxon>Glomerellales</taxon>
        <taxon>Glomerellaceae</taxon>
        <taxon>Colletotrichum</taxon>
        <taxon>Colletotrichum orchidearum species complex</taxon>
    </lineage>
</organism>
<comment type="caution">
    <text evidence="2">The sequence shown here is derived from an EMBL/GenBank/DDBJ whole genome shotgun (WGS) entry which is preliminary data.</text>
</comment>
<sequence length="255" mass="28257">MAPPFAHSTIPMELHQQILFCLSGLSSFARAQVQSANEIQKLLEDNKINSTALSQLKPASSVNSPTVRGSVEILWTCLVTLVACVYTVLHLNIPSKTGRWASFLDKLRWVCIAIMLPEIVVHLGSQQLLQATGLRKELQEWLVTNNEDTTLQIDLEFSFFVAMGGCQISAEDEGIKPGPAFESNKSLPHPFILRLSPLGFLRLVKLGEIDLKKVLKATYIDDRSKANCRNSCNGTGHGPRPLRPRINRISRDAVT</sequence>
<dbReference type="AlphaFoldDB" id="A0A8H6NGH6"/>
<evidence type="ECO:0000256" key="1">
    <source>
        <dbReference type="SAM" id="MobiDB-lite"/>
    </source>
</evidence>
<protein>
    <submittedName>
        <fullName evidence="2">Uncharacterized protein</fullName>
    </submittedName>
</protein>
<name>A0A8H6NGH6_9PEZI</name>
<dbReference type="EMBL" id="WIGM01000231">
    <property type="protein sequence ID" value="KAF6832712.1"/>
    <property type="molecule type" value="Genomic_DNA"/>
</dbReference>
<evidence type="ECO:0000313" key="2">
    <source>
        <dbReference type="EMBL" id="KAF6832712.1"/>
    </source>
</evidence>
<feature type="region of interest" description="Disordered" evidence="1">
    <location>
        <begin position="230"/>
        <end position="255"/>
    </location>
</feature>
<accession>A0A8H6NGH6</accession>